<organism evidence="1 2">
    <name type="scientific">Streptomyces sannanensis</name>
    <dbReference type="NCBI Taxonomy" id="285536"/>
    <lineage>
        <taxon>Bacteria</taxon>
        <taxon>Bacillati</taxon>
        <taxon>Actinomycetota</taxon>
        <taxon>Actinomycetes</taxon>
        <taxon>Kitasatosporales</taxon>
        <taxon>Streptomycetaceae</taxon>
        <taxon>Streptomyces</taxon>
    </lineage>
</organism>
<evidence type="ECO:0000313" key="1">
    <source>
        <dbReference type="EMBL" id="GAA3370756.1"/>
    </source>
</evidence>
<accession>A0ABP6S8G9</accession>
<proteinExistence type="predicted"/>
<sequence>MTRTDIRLRWMAEPGALFGRAITGIVTPRHVLTLPGRPVAGR</sequence>
<dbReference type="Proteomes" id="UP001499990">
    <property type="component" value="Unassembled WGS sequence"/>
</dbReference>
<reference evidence="2" key="1">
    <citation type="journal article" date="2019" name="Int. J. Syst. Evol. Microbiol.">
        <title>The Global Catalogue of Microorganisms (GCM) 10K type strain sequencing project: providing services to taxonomists for standard genome sequencing and annotation.</title>
        <authorList>
            <consortium name="The Broad Institute Genomics Platform"/>
            <consortium name="The Broad Institute Genome Sequencing Center for Infectious Disease"/>
            <person name="Wu L."/>
            <person name="Ma J."/>
        </authorList>
    </citation>
    <scope>NUCLEOTIDE SEQUENCE [LARGE SCALE GENOMIC DNA]</scope>
    <source>
        <strain evidence="2">JCM 9651</strain>
    </source>
</reference>
<dbReference type="RefSeq" id="WP_345035769.1">
    <property type="nucleotide sequence ID" value="NZ_BAAAYL010000001.1"/>
</dbReference>
<dbReference type="EMBL" id="BAAAYL010000001">
    <property type="protein sequence ID" value="GAA3370756.1"/>
    <property type="molecule type" value="Genomic_DNA"/>
</dbReference>
<keyword evidence="2" id="KW-1185">Reference proteome</keyword>
<protein>
    <submittedName>
        <fullName evidence="1">Uncharacterized protein</fullName>
    </submittedName>
</protein>
<name>A0ABP6S8G9_9ACTN</name>
<comment type="caution">
    <text evidence="1">The sequence shown here is derived from an EMBL/GenBank/DDBJ whole genome shotgun (WGS) entry which is preliminary data.</text>
</comment>
<gene>
    <name evidence="1" type="ORF">GCM10020367_18650</name>
</gene>
<evidence type="ECO:0000313" key="2">
    <source>
        <dbReference type="Proteomes" id="UP001499990"/>
    </source>
</evidence>